<dbReference type="EMBL" id="NAJL01000081">
    <property type="protein sequence ID" value="TKA22209.1"/>
    <property type="molecule type" value="Genomic_DNA"/>
</dbReference>
<feature type="compositionally biased region" description="Low complexity" evidence="1">
    <location>
        <begin position="655"/>
        <end position="669"/>
    </location>
</feature>
<dbReference type="OrthoDB" id="3944128at2759"/>
<keyword evidence="3" id="KW-1185">Reference proteome</keyword>
<gene>
    <name evidence="2" type="ORF">B0A50_08321</name>
</gene>
<dbReference type="Proteomes" id="UP000308549">
    <property type="component" value="Unassembled WGS sequence"/>
</dbReference>
<feature type="region of interest" description="Disordered" evidence="1">
    <location>
        <begin position="46"/>
        <end position="95"/>
    </location>
</feature>
<accession>A0A4V5N4P4</accession>
<feature type="compositionally biased region" description="Polar residues" evidence="1">
    <location>
        <begin position="1"/>
        <end position="12"/>
    </location>
</feature>
<protein>
    <submittedName>
        <fullName evidence="2">Uncharacterized protein</fullName>
    </submittedName>
</protein>
<reference evidence="2 3" key="1">
    <citation type="submission" date="2017-03" db="EMBL/GenBank/DDBJ databases">
        <title>Genomes of endolithic fungi from Antarctica.</title>
        <authorList>
            <person name="Coleine C."/>
            <person name="Masonjones S."/>
            <person name="Stajich J.E."/>
        </authorList>
    </citation>
    <scope>NUCLEOTIDE SEQUENCE [LARGE SCALE GENOMIC DNA]</scope>
    <source>
        <strain evidence="2 3">CCFEE 6315</strain>
    </source>
</reference>
<feature type="compositionally biased region" description="Low complexity" evidence="1">
    <location>
        <begin position="46"/>
        <end position="75"/>
    </location>
</feature>
<feature type="compositionally biased region" description="Gly residues" evidence="1">
    <location>
        <begin position="1348"/>
        <end position="1366"/>
    </location>
</feature>
<proteinExistence type="predicted"/>
<evidence type="ECO:0000313" key="2">
    <source>
        <dbReference type="EMBL" id="TKA22209.1"/>
    </source>
</evidence>
<comment type="caution">
    <text evidence="2">The sequence shown here is derived from an EMBL/GenBank/DDBJ whole genome shotgun (WGS) entry which is preliminary data.</text>
</comment>
<feature type="compositionally biased region" description="Low complexity" evidence="1">
    <location>
        <begin position="583"/>
        <end position="604"/>
    </location>
</feature>
<feature type="compositionally biased region" description="Low complexity" evidence="1">
    <location>
        <begin position="1323"/>
        <end position="1347"/>
    </location>
</feature>
<feature type="compositionally biased region" description="Polar residues" evidence="1">
    <location>
        <begin position="700"/>
        <end position="722"/>
    </location>
</feature>
<feature type="compositionally biased region" description="Low complexity" evidence="1">
    <location>
        <begin position="13"/>
        <end position="27"/>
    </location>
</feature>
<feature type="region of interest" description="Disordered" evidence="1">
    <location>
        <begin position="1"/>
        <end position="27"/>
    </location>
</feature>
<feature type="region of interest" description="Disordered" evidence="1">
    <location>
        <begin position="1302"/>
        <end position="1373"/>
    </location>
</feature>
<feature type="compositionally biased region" description="Polar residues" evidence="1">
    <location>
        <begin position="515"/>
        <end position="563"/>
    </location>
</feature>
<feature type="compositionally biased region" description="Polar residues" evidence="1">
    <location>
        <begin position="678"/>
        <end position="688"/>
    </location>
</feature>
<feature type="region of interest" description="Disordered" evidence="1">
    <location>
        <begin position="515"/>
        <end position="722"/>
    </location>
</feature>
<organism evidence="2 3">
    <name type="scientific">Salinomyces thailandicus</name>
    <dbReference type="NCBI Taxonomy" id="706561"/>
    <lineage>
        <taxon>Eukaryota</taxon>
        <taxon>Fungi</taxon>
        <taxon>Dikarya</taxon>
        <taxon>Ascomycota</taxon>
        <taxon>Pezizomycotina</taxon>
        <taxon>Dothideomycetes</taxon>
        <taxon>Dothideomycetidae</taxon>
        <taxon>Mycosphaerellales</taxon>
        <taxon>Teratosphaeriaceae</taxon>
        <taxon>Salinomyces</taxon>
    </lineage>
</organism>
<feature type="compositionally biased region" description="Gly residues" evidence="1">
    <location>
        <begin position="1302"/>
        <end position="1322"/>
    </location>
</feature>
<evidence type="ECO:0000256" key="1">
    <source>
        <dbReference type="SAM" id="MobiDB-lite"/>
    </source>
</evidence>
<sequence length="1373" mass="136661">MPLAENGTNSTYTAPSPQTSSLTSTSSASGLADYILAGLQQLTGSSSTLSSSNLSSSIPEGTSSLTTLSRPSPSSVHDIPTVSSSTASASSNGPLTITTERLRTHTGSENSTASHVTASAALRTVLSSTSAKRLGSSNGTTTRNVAAAAYACEASQKAWREWYNAPDTDLSSTYSTSSWSVTVGTADIYTTSEGIPVAHGSLTPTGVTWFRNSTLEAVPATGLQAQITKPSPTCHVPADICTSLYESYMDSLGLTLFVGTIPASGTNSPVCATPLVSLDSNGDGTSTIGPPCSFWGGPVQLYYWNTWQPTPMSSGFAPAPTNVSVESVTVLGNKTLTYPSVYLRIGQLTAWSEAMVWTFSDTTSATASEIEEQMGSAYYDIFFPLHPTEVSSLRYSAYNYADFVSSITASGWYNLDLISYQSGQPYVGTPHAIDYQHITRPSPEEYFLNPNAPPNCAIDGVDPMCGTIFEADYRPQLSIPSQLIALDAAWSDCLPYIGGIYDPPTALQAATTIALPTSPSGRTSDAKTTTAEEGSSLTAPTPEATSTAVIASPTPAASTNVAPPSNGDGQGTQGISNPDPDPSSATSAAEETTAGTSRGRSSSGVDEPSVLSTDTADDSGGNTGDSEAGRTETTEVVSTNDPSPPTMPASEKQDPSAATPVATVAASDAQETTDFDDSSIQQTVTSANPAEAPRGGSGDLSPTSSPDIATPPSEQSGATAEAPTAQTINALSILSAAEATYTDAATRKTAARVTALTAEESEETAQLRNSVAEIKVDGSTITAVQAASTSIAILADATLSIDGSGISLGDTKVSLASEGLVVVEASGTGTVAFAAGLETASADGESLLTFEAGGSTITASLAEGSAVDLNGATTLSRDGSAIHVDGATLRLVSQGVEVAEGKGTTTVQLPGGTDSPDAGAILIPSGTATITASAVGSTAVALGDGKTLFQGSPASTIGNEILSLGPSGLVIQGPASTNTLALHSLSTTFPGPASTGSLPRQQEIKATITAADTTLTVSADPQDPANVVIKGMTLSPSGSALTLEGGETISLAPSGLLLLAGDGGNSRGYTSTVSLDTVGKGEILLTAGSSTFTAYIDTQDPAALIIDGTTLSPGGPAHTIAGETFSAAPSGVVVVIDEDSSRSSTTLLLPTAAATAAVETVVTAAGAGTFTVFQDPGNSAGLVVEGVTLSQGGSAYTLADHKAAISLAGSSDLVVIDLDGSRSSTILLTIAPVKTVVTASGDRTFTVFQAPGNPAGVVVDGLTLLPGGVGVTVDGEVVSVGRGGGLVVGGALGTGTGMERGGAGITGASGGSGGVDGSGVGESDGSESGDLGTSTSSAESEGRSAGVTGAGGGSGGVDGSGAGESGVGESDGR</sequence>
<name>A0A4V5N4P4_9PEZI</name>
<evidence type="ECO:0000313" key="3">
    <source>
        <dbReference type="Proteomes" id="UP000308549"/>
    </source>
</evidence>